<dbReference type="SUPFAM" id="SSF57959">
    <property type="entry name" value="Leucine zipper domain"/>
    <property type="match status" value="1"/>
</dbReference>
<organism evidence="2 3">
    <name type="scientific">Biomphalaria glabrata</name>
    <name type="common">Bloodfluke planorb</name>
    <name type="synonym">Freshwater snail</name>
    <dbReference type="NCBI Taxonomy" id="6526"/>
    <lineage>
        <taxon>Eukaryota</taxon>
        <taxon>Metazoa</taxon>
        <taxon>Spiralia</taxon>
        <taxon>Lophotrochozoa</taxon>
        <taxon>Mollusca</taxon>
        <taxon>Gastropoda</taxon>
        <taxon>Heterobranchia</taxon>
        <taxon>Euthyneura</taxon>
        <taxon>Panpulmonata</taxon>
        <taxon>Hygrophila</taxon>
        <taxon>Lymnaeoidea</taxon>
        <taxon>Planorbidae</taxon>
        <taxon>Biomphalaria</taxon>
    </lineage>
</organism>
<dbReference type="OrthoDB" id="6606299at2759"/>
<proteinExistence type="predicted"/>
<accession>A0A9W2YC45</accession>
<keyword evidence="1" id="KW-0175">Coiled coil</keyword>
<dbReference type="Proteomes" id="UP001165740">
    <property type="component" value="Chromosome 11"/>
</dbReference>
<name>A0A9W2YC45_BIOGL</name>
<reference evidence="3" key="1">
    <citation type="submission" date="2025-08" db="UniProtKB">
        <authorList>
            <consortium name="RefSeq"/>
        </authorList>
    </citation>
    <scope>IDENTIFICATION</scope>
</reference>
<feature type="coiled-coil region" evidence="1">
    <location>
        <begin position="227"/>
        <end position="311"/>
    </location>
</feature>
<evidence type="ECO:0000256" key="1">
    <source>
        <dbReference type="SAM" id="Coils"/>
    </source>
</evidence>
<gene>
    <name evidence="3" type="primary">LOC106054771</name>
</gene>
<dbReference type="InterPro" id="IPR046347">
    <property type="entry name" value="bZIP_sf"/>
</dbReference>
<evidence type="ECO:0000313" key="3">
    <source>
        <dbReference type="RefSeq" id="XP_055860281.1"/>
    </source>
</evidence>
<dbReference type="GeneID" id="106054771"/>
<dbReference type="Gene3D" id="1.20.5.170">
    <property type="match status" value="1"/>
</dbReference>
<dbReference type="RefSeq" id="XP_055860281.1">
    <property type="nucleotide sequence ID" value="XM_056004306.1"/>
</dbReference>
<protein>
    <submittedName>
        <fullName evidence="3">Uncharacterized protein LOC106054771</fullName>
    </submittedName>
</protein>
<dbReference type="GO" id="GO:0003700">
    <property type="term" value="F:DNA-binding transcription factor activity"/>
    <property type="evidence" value="ECO:0007669"/>
    <property type="project" value="InterPro"/>
</dbReference>
<dbReference type="AlphaFoldDB" id="A0A9W2YC45"/>
<evidence type="ECO:0000313" key="2">
    <source>
        <dbReference type="Proteomes" id="UP001165740"/>
    </source>
</evidence>
<sequence>MDLFSSDFTLGRNGDANDIFLNLNDVLYSDVDLSVTSFSCLTHDEETSPPLDTRMTLKSPWNDSDSGVSENVREITIASPENNLDLETFSDHNINTRSNRFIIRSKSEINLFGFENEKPCWNIEFDTANEPNNCQNSFNENNYLAKQQEISRSNHFELVNTDMNKSPQAAVTVLTLSQNDHSKLANSVDTIRSTNSTSNCKSRFTSISSGASSASDLESERTDTEFKKSLEKENKSLNLSYKNKEYNLSSNEVDCDRSRNKNAIQAKLNREKKKAYVKGLELEVEALKKDNAELNSENSHYKLANEELEKEVEYLKSVLVNSSALSSILKNIGNTCAVNLSSSIMNRKRKLEHTACETTPSGSGLSNKRMSAGICLHVSDSQASLELCAHCAAMAQNTFDNSEV</sequence>
<keyword evidence="2" id="KW-1185">Reference proteome</keyword>